<protein>
    <recommendedName>
        <fullName evidence="1">SPOR domain-containing protein</fullName>
    </recommendedName>
</protein>
<organism evidence="2 3">
    <name type="scientific">Alkalimarinus sediminis</name>
    <dbReference type="NCBI Taxonomy" id="1632866"/>
    <lineage>
        <taxon>Bacteria</taxon>
        <taxon>Pseudomonadati</taxon>
        <taxon>Pseudomonadota</taxon>
        <taxon>Gammaproteobacteria</taxon>
        <taxon>Alteromonadales</taxon>
        <taxon>Alteromonadaceae</taxon>
        <taxon>Alkalimarinus</taxon>
    </lineage>
</organism>
<feature type="domain" description="SPOR" evidence="1">
    <location>
        <begin position="72"/>
        <end position="137"/>
    </location>
</feature>
<keyword evidence="3" id="KW-1185">Reference proteome</keyword>
<dbReference type="GO" id="GO:0042834">
    <property type="term" value="F:peptidoglycan binding"/>
    <property type="evidence" value="ECO:0007669"/>
    <property type="project" value="InterPro"/>
</dbReference>
<proteinExistence type="predicted"/>
<name>A0A9E8HL80_9ALTE</name>
<evidence type="ECO:0000259" key="1">
    <source>
        <dbReference type="Pfam" id="PF05036"/>
    </source>
</evidence>
<reference evidence="2" key="1">
    <citation type="submission" date="2022-07" db="EMBL/GenBank/DDBJ databases">
        <title>Alkalimarinus sp. nov., isolated from gut of a Alitta virens.</title>
        <authorList>
            <person name="Yang A.I."/>
            <person name="Shin N.-R."/>
        </authorList>
    </citation>
    <scope>NUCLEOTIDE SEQUENCE</scope>
    <source>
        <strain evidence="2">FA028</strain>
    </source>
</reference>
<accession>A0A9E8HL80</accession>
<dbReference type="Pfam" id="PF05036">
    <property type="entry name" value="SPOR"/>
    <property type="match status" value="1"/>
</dbReference>
<sequence>MRWIFLTLVLLNVLFAALELYAGIGGKGGEGLRYKAIEGSGRLLLLRELESPGAKVASPNVEVVDRLCMLAGPLRERGMAKSMISGLERYGVSGDIVVQTISKAPNYWVYLEPFETRKAAIAKLKSLQIAKVDSYLITQGELANGISLGVFENIDSARRMLERRQGQGYDVKVTELSKTDFEYWVSIDGEYSSELDKKVTKIMDELEISFGKRQIFCKSVASENKLP</sequence>
<dbReference type="InterPro" id="IPR007730">
    <property type="entry name" value="SPOR-like_dom"/>
</dbReference>
<dbReference type="KEGG" id="asem:NNL22_01925"/>
<dbReference type="RefSeq" id="WP_251812761.1">
    <property type="nucleotide sequence ID" value="NZ_CP101527.1"/>
</dbReference>
<dbReference type="EMBL" id="CP101527">
    <property type="protein sequence ID" value="UZW75387.1"/>
    <property type="molecule type" value="Genomic_DNA"/>
</dbReference>
<dbReference type="Proteomes" id="UP001164472">
    <property type="component" value="Chromosome"/>
</dbReference>
<evidence type="ECO:0000313" key="2">
    <source>
        <dbReference type="EMBL" id="UZW75387.1"/>
    </source>
</evidence>
<gene>
    <name evidence="2" type="ORF">NNL22_01925</name>
</gene>
<evidence type="ECO:0000313" key="3">
    <source>
        <dbReference type="Proteomes" id="UP001164472"/>
    </source>
</evidence>
<dbReference type="AlphaFoldDB" id="A0A9E8HL80"/>